<dbReference type="Gene3D" id="3.10.129.10">
    <property type="entry name" value="Hotdog Thioesterase"/>
    <property type="match status" value="1"/>
</dbReference>
<accession>A0ABU2WD35</accession>
<name>A0ABU2WD35_9GAMM</name>
<comment type="caution">
    <text evidence="2">The sequence shown here is derived from an EMBL/GenBank/DDBJ whole genome shotgun (WGS) entry which is preliminary data.</text>
</comment>
<dbReference type="SUPFAM" id="SSF54637">
    <property type="entry name" value="Thioesterase/thiol ester dehydrase-isomerase"/>
    <property type="match status" value="1"/>
</dbReference>
<evidence type="ECO:0000259" key="1">
    <source>
        <dbReference type="Pfam" id="PF09500"/>
    </source>
</evidence>
<gene>
    <name evidence="2" type="ORF">RM530_00205</name>
</gene>
<protein>
    <submittedName>
        <fullName evidence="2">YiiD C-terminal domain-containing protein</fullName>
    </submittedName>
</protein>
<dbReference type="InterPro" id="IPR012660">
    <property type="entry name" value="YiiD_C"/>
</dbReference>
<dbReference type="Pfam" id="PF09500">
    <property type="entry name" value="YiiD_C"/>
    <property type="match status" value="1"/>
</dbReference>
<reference evidence="2 3" key="1">
    <citation type="submission" date="2023-09" db="EMBL/GenBank/DDBJ databases">
        <authorList>
            <person name="Rey-Velasco X."/>
        </authorList>
    </citation>
    <scope>NUCLEOTIDE SEQUENCE [LARGE SCALE GENOMIC DNA]</scope>
    <source>
        <strain evidence="2 3">W345</strain>
    </source>
</reference>
<evidence type="ECO:0000313" key="3">
    <source>
        <dbReference type="Proteomes" id="UP001254608"/>
    </source>
</evidence>
<proteinExistence type="predicted"/>
<dbReference type="RefSeq" id="WP_311363185.1">
    <property type="nucleotide sequence ID" value="NZ_JAVRIC010000001.1"/>
</dbReference>
<sequence length="154" mass="16666">MNALPGAREITQFLHQSIPLTAAAQLDVLEFSITRVRIAAPLAPNRNHHQTAFGGSQAMVGVVSGWTQAHALVLQSGVSVTLVVQHSAMDFHAPARADFEALSSLLDSEAQAFVETLRQGRKARIEIHTEIRQAGRRVSGHVGRYVALPEEQAT</sequence>
<feature type="domain" description="Thioesterase putative" evidence="1">
    <location>
        <begin position="8"/>
        <end position="148"/>
    </location>
</feature>
<keyword evidence="3" id="KW-1185">Reference proteome</keyword>
<evidence type="ECO:0000313" key="2">
    <source>
        <dbReference type="EMBL" id="MDT0495791.1"/>
    </source>
</evidence>
<dbReference type="InterPro" id="IPR029069">
    <property type="entry name" value="HotDog_dom_sf"/>
</dbReference>
<dbReference type="EMBL" id="JAVRIC010000001">
    <property type="protein sequence ID" value="MDT0495791.1"/>
    <property type="molecule type" value="Genomic_DNA"/>
</dbReference>
<organism evidence="2 3">
    <name type="scientific">Banduia mediterranea</name>
    <dbReference type="NCBI Taxonomy" id="3075609"/>
    <lineage>
        <taxon>Bacteria</taxon>
        <taxon>Pseudomonadati</taxon>
        <taxon>Pseudomonadota</taxon>
        <taxon>Gammaproteobacteria</taxon>
        <taxon>Nevskiales</taxon>
        <taxon>Algiphilaceae</taxon>
        <taxon>Banduia</taxon>
    </lineage>
</organism>
<dbReference type="Proteomes" id="UP001254608">
    <property type="component" value="Unassembled WGS sequence"/>
</dbReference>